<evidence type="ECO:0000313" key="10">
    <source>
        <dbReference type="Proteomes" id="UP000201555"/>
    </source>
</evidence>
<evidence type="ECO:0000256" key="2">
    <source>
        <dbReference type="ARBA" id="ARBA00022741"/>
    </source>
</evidence>
<feature type="region of interest" description="Disordered" evidence="6">
    <location>
        <begin position="2144"/>
        <end position="2188"/>
    </location>
</feature>
<dbReference type="InterPro" id="IPR008749">
    <property type="entry name" value="Peptidase_C42"/>
</dbReference>
<feature type="compositionally biased region" description="Basic and acidic residues" evidence="6">
    <location>
        <begin position="2176"/>
        <end position="2188"/>
    </location>
</feature>
<dbReference type="Gene3D" id="3.40.50.300">
    <property type="entry name" value="P-loop containing nucleotide triphosphate hydrolases"/>
    <property type="match status" value="2"/>
</dbReference>
<dbReference type="EMBL" id="DQ860839">
    <property type="protein sequence ID" value="ABI23183.1"/>
    <property type="molecule type" value="Genomic_RNA"/>
</dbReference>
<evidence type="ECO:0000256" key="6">
    <source>
        <dbReference type="SAM" id="MobiDB-lite"/>
    </source>
</evidence>
<dbReference type="KEGG" id="vg:5179521"/>
<dbReference type="GO" id="GO:0016556">
    <property type="term" value="P:mRNA modification"/>
    <property type="evidence" value="ECO:0007669"/>
    <property type="project" value="InterPro"/>
</dbReference>
<dbReference type="GO" id="GO:0006396">
    <property type="term" value="P:RNA processing"/>
    <property type="evidence" value="ECO:0007669"/>
    <property type="project" value="InterPro"/>
</dbReference>
<reference evidence="9 10" key="1">
    <citation type="journal article" date="2007" name="Virus Res.">
        <title>Strawberry chlorotic fleck: identification and characterization of a novel Closterovirus associated with the disease.</title>
        <authorList>
            <person name="Tzanetakis I.E."/>
            <person name="Martin R.R."/>
        </authorList>
    </citation>
    <scope>NUCLEOTIDE SEQUENCE [LARGE SCALE GENOMIC DNA]</scope>
</reference>
<dbReference type="RefSeq" id="YP_762621.1">
    <property type="nucleotide sequence ID" value="NC_008366.1"/>
</dbReference>
<feature type="region of interest" description="Disordered" evidence="6">
    <location>
        <begin position="170"/>
        <end position="213"/>
    </location>
</feature>
<dbReference type="Proteomes" id="UP000201555">
    <property type="component" value="Segment"/>
</dbReference>
<dbReference type="Pfam" id="PF05533">
    <property type="entry name" value="Peptidase_C42"/>
    <property type="match status" value="2"/>
</dbReference>
<sequence length="2787" mass="312306">MAGSHHNPWPFIGYSPGSGSFIKTHLAPVYYADGGTLKSKLPVRTDRPCTTASISSKMLGASRAAKLNSGVGPRRTPAKVRRSQVPEWILNHSSVAFDATLKIFKTIKSPKQNNPYNTLLITSKGVLYVESLGNVYAKPTRGCVTRFAVGEQGPVPVFCSRRWRKTPQTECNSVASSSTPSSGVRKLSQEASALGKRKRLRKGSPFTPKTAEYHNSPVCETRTYYNDQQASPVVARKSAYKYPYPSDTVFDSCGRVKPSADALFLKATSLDHLVKTAVRRTENHIPAVNSLRTCYVCKWGKVFVTPINGVYAEIKVIKGGQSATFSVRAPAFCSHKIYFETGEGVESLNQFFKFPSVADGRCYLAHVFLVAVTLGVTAKFWKFTSLGSFPSLKAFRVRLASVFGPEALDVAFRATIKGKLAHCDLSSPLTDLPEDCIVGGIYKALPLESRFVKQAPVDEVDFKKAPFTGVLPVTKLDAVVEFVTTYLHNFALGDVRFFNHFISRNRRVEVCLVGTTDKLVRVFIRMGSRWTSFDYEALEYAPYFLFFKTGEVIPEYVDREFAEGYCYMNFLYYTSLTVNRPFGVFTAMKTLGKFPTATKLLWFIRSRFGGPGRKILVRGHFTSNKKIFHVDSTSSRIYNLAKMGYTVRVGGDDDEKSLITTSADKLKALNLVYDKLSNSRDSILVKSIEKEMIDFSAVIESLNKQKEAIKVPFRMGEQSQVALTAAYPEFNIVFSHSVHSDHPAAAGSRLLENALLHKYAVINYSDIGGCPKHHLSAKHVGVHVCRPVLDAKDAQRRVMRHEAYKSMIMDTDKLSEVVSATSELTTCARSITDCTHKSKVFTMVQVYDIPLLDLCTAMEKRDCSITFATMITPGEILDGRSHFSVESLNLEIEISSDEDLIVYRFAGSCYSHSLKTVKGYMTTPYLKLGKYLFCVEMNSLRNSVNHYVITKSEVSPLIRGPRHLRFRRAEHGITRVKIPKYCSKTRVCLPGCDIVYLDTKYVSRVYEYIMNTCSVINQKTFEWAFNFAKSAKSRVVISGKIIHREINLPMKYVDGFTAVMLAAGVKAKQNAEFFSKRLSLYSGDASYLQLVMFALEEKFKGALDAFNAYVTSVVKNMLTDGFGVHFMEIEDPFEEVGEYHDLVVNVDISPSGEIVESEETSLIEAEVKNALLRDSAAKYVAEETASEAKYVLPRFRNNARKGEAKPGEGLYAGSSSTGSCFSKFFDFLSSATTDLKEFIVSWASQYLGSNMVGLSKLRELINTIIKVCGEAHLKTKEGFSMLWSLLSSAITIVKDLTKEKYEKFLSFCESFIKTINMSVEKTRSFCLAIFEFLGAICSGIKVRYLTVSSNLFSFCLQNSDGKAVVFECLVSLFMANHGSDFLFGKISLQFFILKCVSQIILEYYANCFALECFGAPELYAQEFFRRGVSNFLACISTRGVILDTVGVVQLSTVAPMIVRRILGLVFSETSPHLAYIKHAASDFPIQAYLKCLYDSHVFTRESLELYVTDLCKSLVSSVLSKDVLGVKTLIKDNMVTRVFSRLHPRSYFIPKVECAVSSALSSLKAIEEKVVAKTSGVYSFAADNISAQYLKVANNRGFSKHKFSNTAVVVAEDEDDCHTAPEIQRMHSGSDSELSEISTFPEGCEEEVFHDFIEDGQLSLLNSFKSYLLQYFVSTERKTPGLGGGSRRRGVMNLLMRYLNYFLDCVSSIDIRGVQSSLYLAVKDVIFTNLPKYCLAVLSYNLIPLMKCSFPVLFDRNLVNEAFMYSHLIHNCAELAYRISNTEWYLRAEDAIRRCCGFETRSSMEHKRRVSAYVEAMPGIIAALANRGVLNLSGNIPSDIVALLDNAQQSNPNEDNLSGENSSTPEGSDWDFEYVQHRLAEGSTFVAEDVFSANLGFNAPLNNTSEIVELIEDPESLGLENDWNIGALSDEDLGEFSDLESSEGGLRGAGIGAVTVVSILKFLLRICFKTILHPVVLKSFVKSVLVYITHTVKFVGPVVKGVTFPTYSIIRTLAKLLSYVQHFGGTLGRISDRLYFPMRLKTFTRKLADFMMCSEYSLTAVRIGNFLIRCESQVFEYIKSILRSRGKTHKAVSVSSCQFKAVSVSEDDDDNFEAPAVAKDFLNTVQDAEKLLLVKERLSLRADREKRHNGKGSETAMSEAESSSDSDEEEAVMGASEEKTEKCEEEIKVPSEKTVLHAEAEAFRVLEIGECSDTSTALRRSSKSRAEVVQSKSSSKVPMCAYLNQLNSMQMVPLNYHEDSSSDPFRRMTNAMREFYYTQEVTLYEVYQKMADYWADFSACGFDRKYSKIDQDDKLFVLDFKLQKLIGKSATLNLKGVYSEYQFGFCSDGLIPLTAMGRKYDYCLIHDQLKILSSNLFLCSCPSRLVKYTNCDIRIRVYEAPPGGGKTYALVQTYCRMIKKKSVIVITANKESQLEIVRRAKSELKGNLKEGENLSLGDLKKLTSTIYTVDSYLMHHINVKGDIMLVDECFMMHAGAVTAAFQFSQCKKAALYGDSRQIHYIQRNDLGCSLLHDINDFLSDEVRVYGDVSFRCPWDVCEWLSLTYPVHIRSTNEDSVGKSSMRVVCINSVEEVPVDQDHVYLTYTQDEKRDVRKHLLKSVTDCPVVLTVHEAQGATYKYVNLVRVKFQENTPFSSYNHINVALSRHTDHLVYYVLVNRSMDDTASAITRTKKLVDRFRVYPQEFSTSTLQWNMGDMYEGKEECKAVSTPYQCINDFLEDVVVGSTTLDFGDMSSELSDQPFECGVDGVIIREGNNLRNNGVAQNPARV</sequence>
<evidence type="ECO:0000256" key="5">
    <source>
        <dbReference type="ARBA" id="ARBA00022840"/>
    </source>
</evidence>
<organism evidence="9 10">
    <name type="scientific">Strawberry chlorotic fleck-associated virus</name>
    <dbReference type="NCBI Taxonomy" id="399314"/>
    <lineage>
        <taxon>Viruses</taxon>
        <taxon>Riboviria</taxon>
        <taxon>Orthornavirae</taxon>
        <taxon>Kitrinoviricota</taxon>
        <taxon>Alsuviricetes</taxon>
        <taxon>Martellivirales</taxon>
        <taxon>Closteroviridae</taxon>
        <taxon>Closterovirus</taxon>
        <taxon>Closterovirus fragariae</taxon>
    </lineage>
</organism>
<accession>Q0GK55</accession>
<dbReference type="GO" id="GO:0008174">
    <property type="term" value="F:mRNA methyltransferase activity"/>
    <property type="evidence" value="ECO:0007669"/>
    <property type="project" value="UniProtKB-UniRule"/>
</dbReference>
<feature type="domain" description="Alphavirus-like MT" evidence="8">
    <location>
        <begin position="733"/>
        <end position="921"/>
    </location>
</feature>
<dbReference type="GO" id="GO:0005524">
    <property type="term" value="F:ATP binding"/>
    <property type="evidence" value="ECO:0007669"/>
    <property type="project" value="UniProtKB-KW"/>
</dbReference>
<evidence type="ECO:0000256" key="1">
    <source>
        <dbReference type="ARBA" id="ARBA00022679"/>
    </source>
</evidence>
<evidence type="ECO:0000259" key="7">
    <source>
        <dbReference type="PROSITE" id="PS51657"/>
    </source>
</evidence>
<dbReference type="InterPro" id="IPR002588">
    <property type="entry name" value="Alphavirus-like_MT_dom"/>
</dbReference>
<keyword evidence="1" id="KW-0808">Transferase</keyword>
<keyword evidence="4" id="KW-0378">Hydrolase</keyword>
<dbReference type="Pfam" id="PF01443">
    <property type="entry name" value="Viral_helicase1"/>
    <property type="match status" value="1"/>
</dbReference>
<protein>
    <submittedName>
        <fullName evidence="9">Polyprotein 1a</fullName>
    </submittedName>
</protein>
<dbReference type="InterPro" id="IPR040910">
    <property type="entry name" value="Zemlya"/>
</dbReference>
<evidence type="ECO:0000259" key="8">
    <source>
        <dbReference type="PROSITE" id="PS51743"/>
    </source>
</evidence>
<feature type="domain" description="(+)RNA virus helicase C-terminal" evidence="7">
    <location>
        <begin position="2371"/>
        <end position="2707"/>
    </location>
</feature>
<dbReference type="GO" id="GO:0016787">
    <property type="term" value="F:hydrolase activity"/>
    <property type="evidence" value="ECO:0007669"/>
    <property type="project" value="UniProtKB-KW"/>
</dbReference>
<evidence type="ECO:0000256" key="4">
    <source>
        <dbReference type="ARBA" id="ARBA00022801"/>
    </source>
</evidence>
<dbReference type="GO" id="GO:0003723">
    <property type="term" value="F:RNA binding"/>
    <property type="evidence" value="ECO:0007669"/>
    <property type="project" value="InterPro"/>
</dbReference>
<keyword evidence="3" id="KW-0688">Ribosomal frameshifting</keyword>
<proteinExistence type="predicted"/>
<dbReference type="SUPFAM" id="SSF52540">
    <property type="entry name" value="P-loop containing nucleoside triphosphate hydrolases"/>
    <property type="match status" value="2"/>
</dbReference>
<dbReference type="Pfam" id="PF01660">
    <property type="entry name" value="Vmethyltransf"/>
    <property type="match status" value="1"/>
</dbReference>
<dbReference type="InterPro" id="IPR027417">
    <property type="entry name" value="P-loop_NTPase"/>
</dbReference>
<dbReference type="GO" id="GO:0075523">
    <property type="term" value="P:viral translational frameshifting"/>
    <property type="evidence" value="ECO:0007669"/>
    <property type="project" value="UniProtKB-KW"/>
</dbReference>
<dbReference type="PROSITE" id="PS51743">
    <property type="entry name" value="ALPHAVIRUS_MT"/>
    <property type="match status" value="1"/>
</dbReference>
<dbReference type="PROSITE" id="PS51657">
    <property type="entry name" value="PSRV_HELICASE"/>
    <property type="match status" value="1"/>
</dbReference>
<evidence type="ECO:0000313" key="9">
    <source>
        <dbReference type="EMBL" id="ABI23183.1"/>
    </source>
</evidence>
<dbReference type="Pfam" id="PF17646">
    <property type="entry name" value="Zemlya"/>
    <property type="match status" value="1"/>
</dbReference>
<keyword evidence="10" id="KW-1185">Reference proteome</keyword>
<keyword evidence="2" id="KW-0547">Nucleotide-binding</keyword>
<name>Q0GK55_9CLOS</name>
<evidence type="ECO:0000256" key="3">
    <source>
        <dbReference type="ARBA" id="ARBA00022758"/>
    </source>
</evidence>
<keyword evidence="5" id="KW-0067">ATP-binding</keyword>
<feature type="compositionally biased region" description="Low complexity" evidence="6">
    <location>
        <begin position="173"/>
        <end position="182"/>
    </location>
</feature>
<dbReference type="InterPro" id="IPR027351">
    <property type="entry name" value="(+)RNA_virus_helicase_core_dom"/>
</dbReference>
<dbReference type="GeneID" id="5179521"/>
<feature type="compositionally biased region" description="Acidic residues" evidence="6">
    <location>
        <begin position="2162"/>
        <end position="2171"/>
    </location>
</feature>